<comment type="caution">
    <text evidence="1">The sequence shown here is derived from an EMBL/GenBank/DDBJ whole genome shotgun (WGS) entry which is preliminary data.</text>
</comment>
<gene>
    <name evidence="1" type="ORF">EA798_16575</name>
</gene>
<proteinExistence type="predicted"/>
<sequence length="108" mass="11687">MSKEVKRFYAPDYETEYANGKRGQILAVAASDYDALLAERDALREALNFSCKSLCNVTSSDGSGHADIALGVLRLAGVGADEREALVDGWKANVQWRMDHAALQGAQP</sequence>
<organism evidence="1 2">
    <name type="scientific">Pseudomonas songnenensis</name>
    <dbReference type="NCBI Taxonomy" id="1176259"/>
    <lineage>
        <taxon>Bacteria</taxon>
        <taxon>Pseudomonadati</taxon>
        <taxon>Pseudomonadota</taxon>
        <taxon>Gammaproteobacteria</taxon>
        <taxon>Pseudomonadales</taxon>
        <taxon>Pseudomonadaceae</taxon>
        <taxon>Pseudomonas</taxon>
    </lineage>
</organism>
<accession>A0ABX9UQN3</accession>
<dbReference type="Proteomes" id="UP000279228">
    <property type="component" value="Unassembled WGS sequence"/>
</dbReference>
<name>A0ABX9UQN3_9PSED</name>
<evidence type="ECO:0000313" key="1">
    <source>
        <dbReference type="EMBL" id="RMH95407.1"/>
    </source>
</evidence>
<reference evidence="1 2" key="1">
    <citation type="submission" date="2018-10" db="EMBL/GenBank/DDBJ databases">
        <title>Pseudomonas songnenensis NEAU-ST5-5(T) genome.</title>
        <authorList>
            <person name="Pengp J."/>
            <person name="Liu Z.-P."/>
        </authorList>
    </citation>
    <scope>NUCLEOTIDE SEQUENCE [LARGE SCALE GENOMIC DNA]</scope>
    <source>
        <strain evidence="1 2">NEAU-ST5-5</strain>
    </source>
</reference>
<dbReference type="RefSeq" id="WP_122099638.1">
    <property type="nucleotide sequence ID" value="NZ_JAMOHS010000028.1"/>
</dbReference>
<dbReference type="EMBL" id="RFFN01000006">
    <property type="protein sequence ID" value="RMH95407.1"/>
    <property type="molecule type" value="Genomic_DNA"/>
</dbReference>
<evidence type="ECO:0000313" key="2">
    <source>
        <dbReference type="Proteomes" id="UP000279228"/>
    </source>
</evidence>
<keyword evidence="2" id="KW-1185">Reference proteome</keyword>
<protein>
    <submittedName>
        <fullName evidence="1">Uncharacterized protein</fullName>
    </submittedName>
</protein>